<evidence type="ECO:0000313" key="2">
    <source>
        <dbReference type="EMBL" id="KAF7823719.1"/>
    </source>
</evidence>
<protein>
    <submittedName>
        <fullName evidence="2">Uncharacterized protein</fullName>
    </submittedName>
</protein>
<comment type="caution">
    <text evidence="2">The sequence shown here is derived from an EMBL/GenBank/DDBJ whole genome shotgun (WGS) entry which is preliminary data.</text>
</comment>
<dbReference type="AlphaFoldDB" id="A0A834TM13"/>
<keyword evidence="3" id="KW-1185">Reference proteome</keyword>
<gene>
    <name evidence="2" type="ORF">G2W53_021863</name>
</gene>
<organism evidence="2 3">
    <name type="scientific">Senna tora</name>
    <dbReference type="NCBI Taxonomy" id="362788"/>
    <lineage>
        <taxon>Eukaryota</taxon>
        <taxon>Viridiplantae</taxon>
        <taxon>Streptophyta</taxon>
        <taxon>Embryophyta</taxon>
        <taxon>Tracheophyta</taxon>
        <taxon>Spermatophyta</taxon>
        <taxon>Magnoliopsida</taxon>
        <taxon>eudicotyledons</taxon>
        <taxon>Gunneridae</taxon>
        <taxon>Pentapetalae</taxon>
        <taxon>rosids</taxon>
        <taxon>fabids</taxon>
        <taxon>Fabales</taxon>
        <taxon>Fabaceae</taxon>
        <taxon>Caesalpinioideae</taxon>
        <taxon>Cassia clade</taxon>
        <taxon>Senna</taxon>
    </lineage>
</organism>
<dbReference type="EMBL" id="JAAIUW010000007">
    <property type="protein sequence ID" value="KAF7823719.1"/>
    <property type="molecule type" value="Genomic_DNA"/>
</dbReference>
<sequence>MSRYYQSYLSEISDRIEDAEAGRIKLCEQVFDSSVALTTDYEEAKAKISRLVGELDDACERVGLSEGRLADPTKLVESSCAAEAVQKEVAREELKEKSFEVERLNKRIKELDARVTELDDCVAELAKEGQCGAVWG</sequence>
<dbReference type="Proteomes" id="UP000634136">
    <property type="component" value="Unassembled WGS sequence"/>
</dbReference>
<proteinExistence type="predicted"/>
<name>A0A834TM13_9FABA</name>
<evidence type="ECO:0000313" key="3">
    <source>
        <dbReference type="Proteomes" id="UP000634136"/>
    </source>
</evidence>
<accession>A0A834TM13</accession>
<feature type="coiled-coil region" evidence="1">
    <location>
        <begin position="87"/>
        <end position="128"/>
    </location>
</feature>
<evidence type="ECO:0000256" key="1">
    <source>
        <dbReference type="SAM" id="Coils"/>
    </source>
</evidence>
<keyword evidence="1" id="KW-0175">Coiled coil</keyword>
<reference evidence="2" key="1">
    <citation type="submission" date="2020-09" db="EMBL/GenBank/DDBJ databases">
        <title>Genome-Enabled Discovery of Anthraquinone Biosynthesis in Senna tora.</title>
        <authorList>
            <person name="Kang S.-H."/>
            <person name="Pandey R.P."/>
            <person name="Lee C.-M."/>
            <person name="Sim J.-S."/>
            <person name="Jeong J.-T."/>
            <person name="Choi B.-S."/>
            <person name="Jung M."/>
            <person name="Ginzburg D."/>
            <person name="Zhao K."/>
            <person name="Won S.Y."/>
            <person name="Oh T.-J."/>
            <person name="Yu Y."/>
            <person name="Kim N.-H."/>
            <person name="Lee O.R."/>
            <person name="Lee T.-H."/>
            <person name="Bashyal P."/>
            <person name="Kim T.-S."/>
            <person name="Lee W.-H."/>
            <person name="Kawkins C."/>
            <person name="Kim C.-K."/>
            <person name="Kim J.S."/>
            <person name="Ahn B.O."/>
            <person name="Rhee S.Y."/>
            <person name="Sohng J.K."/>
        </authorList>
    </citation>
    <scope>NUCLEOTIDE SEQUENCE</scope>
    <source>
        <tissue evidence="2">Leaf</tissue>
    </source>
</reference>